<name>A0A502ECQ3_9FLAO</name>
<feature type="chain" id="PRO_5021475817" description="C-type lectin domain-containing protein" evidence="3">
    <location>
        <begin position="25"/>
        <end position="1025"/>
    </location>
</feature>
<dbReference type="PANTHER" id="PTHR47566:SF1">
    <property type="entry name" value="PROTEIN NUD1"/>
    <property type="match status" value="1"/>
</dbReference>
<protein>
    <recommendedName>
        <fullName evidence="4">C-type lectin domain-containing protein</fullName>
    </recommendedName>
</protein>
<proteinExistence type="predicted"/>
<dbReference type="InterPro" id="IPR032675">
    <property type="entry name" value="LRR_dom_sf"/>
</dbReference>
<evidence type="ECO:0000313" key="6">
    <source>
        <dbReference type="Proteomes" id="UP000319700"/>
    </source>
</evidence>
<dbReference type="InterPro" id="IPR016186">
    <property type="entry name" value="C-type_lectin-like/link_sf"/>
</dbReference>
<dbReference type="InterPro" id="IPR001304">
    <property type="entry name" value="C-type_lectin-like"/>
</dbReference>
<sequence>MKNVNFLKISLLLFLLLSGFFGHAQYTTIPDLNFEKALIDLNIDSGTIDGKVLTSNVIGLTELDVTRKNINDLTGIQDFAALTKLTCSFNALTSLDLSKNTALTSLNCDNNQLTSLNATKNTALNFLSCFANKLTSLDFTENIALNGLYCSDNLLSNLNVTKNVALIYLSCFNNKLTSLNITQNSTLASLVCSNNQLTSLDVIKNTALTYLACSFNQLSSLDVSQNNALTELYCTTNQLTNLDVTKNTLLKEFTCWNNQLTNLDVSKNTSLNLFFCSNNQLTSLDVSKNTSLTSFICSNNQLTNLNLKNGKNTSLTDIDFKSNPNLTCIQVDNTSYSNANWSTFKDATALYSNNCNATSIAPPVLKATDDQLYCPLTSIKIAPSITITHDPAEPGTEAAYIQISSGYSSGLDKIEILNPAAHPSIVQGWYPNEGKLVLSSPTGGDVLYSDLEAAIKDIVFSNSSATASGTRTFSITIGQANYLPSTKHFYLYVPSIGISWTAAKAAAEASTYYGLKGYLATLLSADEAKLSGEQASGTGWIGGSDAETEGVWKWVTGPEAGTVMSYTFWNTGEPNQQGDEDYAHITQPGIGIRGSWNDLSNTGDSSGDYQPKGYVVEYGGMPGEAPLEIAASTKITIPTVTPSPNPDPACDSGSFTFNATATAGATISWYATATGGTALATGNSFTTPVITTTTTYYVDANCASNRKPVTATVNTTPDKPIVAQSIYYNCGPGSVTITASTNIGFINWYTASTGGTSLFTGNSFKTPTISTNTTYYAEASNNGCINNTRIPIDIQIYTPPVVTDQELILCQSQTITLDAGVPGMTYKWNTANHETTQTIDVSKGGTYTVDVTSPAPESCTSQKTIIVDEREVPEISRIEVDGTRVVIYLTKEQDYFEYSVDGSYFQNSNVFYDVPGGLQTAYVREKSGCPAANPKTFVVIVFPAFFTPNNDTFNDVWEVTGMEYYPEAQVTIFDRYGKLIAQLTASKMTWDGTLDKNPLPASDYWYALKIDNTKPILRGHFSLKR</sequence>
<keyword evidence="1" id="KW-0433">Leucine-rich repeat</keyword>
<dbReference type="PANTHER" id="PTHR47566">
    <property type="match status" value="1"/>
</dbReference>
<dbReference type="InterPro" id="IPR034007">
    <property type="entry name" value="CTLD_bac"/>
</dbReference>
<reference evidence="5 6" key="1">
    <citation type="journal article" date="2019" name="Environ. Microbiol.">
        <title>Species interactions and distinct microbial communities in high Arctic permafrost affected cryosols are associated with the CH4 and CO2 gas fluxes.</title>
        <authorList>
            <person name="Altshuler I."/>
            <person name="Hamel J."/>
            <person name="Turney S."/>
            <person name="Magnuson E."/>
            <person name="Levesque R."/>
            <person name="Greer C."/>
            <person name="Whyte L.G."/>
        </authorList>
    </citation>
    <scope>NUCLEOTIDE SEQUENCE [LARGE SCALE GENOMIC DNA]</scope>
    <source>
        <strain evidence="5 6">42</strain>
    </source>
</reference>
<dbReference type="NCBIfam" id="TIGR04131">
    <property type="entry name" value="Bac_Flav_CTERM"/>
    <property type="match status" value="1"/>
</dbReference>
<dbReference type="SUPFAM" id="SSF52058">
    <property type="entry name" value="L domain-like"/>
    <property type="match status" value="1"/>
</dbReference>
<keyword evidence="2" id="KW-0677">Repeat</keyword>
<dbReference type="Pfam" id="PF13585">
    <property type="entry name" value="CHU_C"/>
    <property type="match status" value="1"/>
</dbReference>
<dbReference type="Proteomes" id="UP000319700">
    <property type="component" value="Unassembled WGS sequence"/>
</dbReference>
<dbReference type="InterPro" id="IPR016187">
    <property type="entry name" value="CTDL_fold"/>
</dbReference>
<gene>
    <name evidence="5" type="ORF">EAH81_21070</name>
</gene>
<dbReference type="GO" id="GO:0035591">
    <property type="term" value="F:signaling adaptor activity"/>
    <property type="evidence" value="ECO:0007669"/>
    <property type="project" value="TreeGrafter"/>
</dbReference>
<dbReference type="InterPro" id="IPR052574">
    <property type="entry name" value="CDIRP"/>
</dbReference>
<dbReference type="SUPFAM" id="SSF56436">
    <property type="entry name" value="C-type lectin-like"/>
    <property type="match status" value="1"/>
</dbReference>
<evidence type="ECO:0000256" key="2">
    <source>
        <dbReference type="ARBA" id="ARBA00022737"/>
    </source>
</evidence>
<dbReference type="EMBL" id="RCZH01000016">
    <property type="protein sequence ID" value="TPG35505.1"/>
    <property type="molecule type" value="Genomic_DNA"/>
</dbReference>
<dbReference type="CDD" id="cd03603">
    <property type="entry name" value="CLECT_VCBS"/>
    <property type="match status" value="1"/>
</dbReference>
<organism evidence="5 6">
    <name type="scientific">Flavobacterium pectinovorum</name>
    <dbReference type="NCBI Taxonomy" id="29533"/>
    <lineage>
        <taxon>Bacteria</taxon>
        <taxon>Pseudomonadati</taxon>
        <taxon>Bacteroidota</taxon>
        <taxon>Flavobacteriia</taxon>
        <taxon>Flavobacteriales</taxon>
        <taxon>Flavobacteriaceae</taxon>
        <taxon>Flavobacterium</taxon>
    </lineage>
</organism>
<dbReference type="PROSITE" id="PS50041">
    <property type="entry name" value="C_TYPE_LECTIN_2"/>
    <property type="match status" value="1"/>
</dbReference>
<accession>A0A502ECQ3</accession>
<dbReference type="OrthoDB" id="9765926at2"/>
<dbReference type="Pfam" id="PF19081">
    <property type="entry name" value="Ig_7"/>
    <property type="match status" value="2"/>
</dbReference>
<evidence type="ECO:0000256" key="3">
    <source>
        <dbReference type="SAM" id="SignalP"/>
    </source>
</evidence>
<feature type="signal peptide" evidence="3">
    <location>
        <begin position="1"/>
        <end position="24"/>
    </location>
</feature>
<dbReference type="SMART" id="SM00034">
    <property type="entry name" value="CLECT"/>
    <property type="match status" value="1"/>
</dbReference>
<dbReference type="InterPro" id="IPR044023">
    <property type="entry name" value="Ig_7"/>
</dbReference>
<feature type="domain" description="C-type lectin" evidence="4">
    <location>
        <begin position="485"/>
        <end position="598"/>
    </location>
</feature>
<comment type="caution">
    <text evidence="5">The sequence shown here is derived from an EMBL/GenBank/DDBJ whole genome shotgun (WGS) entry which is preliminary data.</text>
</comment>
<dbReference type="InterPro" id="IPR026341">
    <property type="entry name" value="T9SS_type_B"/>
</dbReference>
<dbReference type="RefSeq" id="WP_140510831.1">
    <property type="nucleotide sequence ID" value="NZ_RCZH01000016.1"/>
</dbReference>
<dbReference type="Gene3D" id="3.10.100.10">
    <property type="entry name" value="Mannose-Binding Protein A, subunit A"/>
    <property type="match status" value="1"/>
</dbReference>
<dbReference type="Gene3D" id="3.80.10.10">
    <property type="entry name" value="Ribonuclease Inhibitor"/>
    <property type="match status" value="2"/>
</dbReference>
<evidence type="ECO:0000313" key="5">
    <source>
        <dbReference type="EMBL" id="TPG35505.1"/>
    </source>
</evidence>
<dbReference type="AlphaFoldDB" id="A0A502ECQ3"/>
<evidence type="ECO:0000256" key="1">
    <source>
        <dbReference type="ARBA" id="ARBA00022614"/>
    </source>
</evidence>
<keyword evidence="3" id="KW-0732">Signal</keyword>
<keyword evidence="6" id="KW-1185">Reference proteome</keyword>
<evidence type="ECO:0000259" key="4">
    <source>
        <dbReference type="PROSITE" id="PS50041"/>
    </source>
</evidence>